<dbReference type="Proteomes" id="UP001223420">
    <property type="component" value="Unassembled WGS sequence"/>
</dbReference>
<sequence length="168" mass="18056">MPAAALPVSVGRSGWRPTETGPERSSRSSRTRHPGRGLARSNESTVRERGFGSSSLDPSVRSSAPALSRSVGNAPAPRAFPRLATTPREHRNLKRRSGSCERLRSALRSRSARLEPRTNCSAEGDAEGSRVPAHQAQAGESRHSAMATECSHVPARTRQIADLPCARD</sequence>
<organism evidence="2 3">
    <name type="scientific">Methylobacterium brachiatum</name>
    <dbReference type="NCBI Taxonomy" id="269660"/>
    <lineage>
        <taxon>Bacteria</taxon>
        <taxon>Pseudomonadati</taxon>
        <taxon>Pseudomonadota</taxon>
        <taxon>Alphaproteobacteria</taxon>
        <taxon>Hyphomicrobiales</taxon>
        <taxon>Methylobacteriaceae</taxon>
        <taxon>Methylobacterium</taxon>
    </lineage>
</organism>
<evidence type="ECO:0000256" key="1">
    <source>
        <dbReference type="SAM" id="MobiDB-lite"/>
    </source>
</evidence>
<protein>
    <submittedName>
        <fullName evidence="2">Uncharacterized protein</fullName>
    </submittedName>
</protein>
<evidence type="ECO:0000313" key="2">
    <source>
        <dbReference type="EMBL" id="MDQ0546927.1"/>
    </source>
</evidence>
<reference evidence="2" key="1">
    <citation type="submission" date="2023-07" db="EMBL/GenBank/DDBJ databases">
        <title>Genomic Encyclopedia of Type Strains, Phase IV (KMG-IV): sequencing the most valuable type-strain genomes for metagenomic binning, comparative biology and taxonomic classification.</title>
        <authorList>
            <person name="Goeker M."/>
        </authorList>
    </citation>
    <scope>NUCLEOTIDE SEQUENCE</scope>
    <source>
        <strain evidence="2">DSM 19569</strain>
    </source>
</reference>
<evidence type="ECO:0000313" key="3">
    <source>
        <dbReference type="Proteomes" id="UP001223420"/>
    </source>
</evidence>
<name>A0AAJ1WYW3_9HYPH</name>
<dbReference type="EMBL" id="JAUSWL010000019">
    <property type="protein sequence ID" value="MDQ0546927.1"/>
    <property type="molecule type" value="Genomic_DNA"/>
</dbReference>
<feature type="region of interest" description="Disordered" evidence="1">
    <location>
        <begin position="1"/>
        <end position="168"/>
    </location>
</feature>
<dbReference type="AlphaFoldDB" id="A0AAJ1WYW3"/>
<feature type="compositionally biased region" description="Polar residues" evidence="1">
    <location>
        <begin position="52"/>
        <end position="62"/>
    </location>
</feature>
<accession>A0AAJ1WYW3</accession>
<gene>
    <name evidence="2" type="ORF">QO001_005880</name>
</gene>
<comment type="caution">
    <text evidence="2">The sequence shown here is derived from an EMBL/GenBank/DDBJ whole genome shotgun (WGS) entry which is preliminary data.</text>
</comment>
<proteinExistence type="predicted"/>